<dbReference type="Gene3D" id="3.40.50.1820">
    <property type="entry name" value="alpha/beta hydrolase"/>
    <property type="match status" value="1"/>
</dbReference>
<keyword evidence="5" id="KW-1185">Reference proteome</keyword>
<dbReference type="GO" id="GO:0016020">
    <property type="term" value="C:membrane"/>
    <property type="evidence" value="ECO:0007669"/>
    <property type="project" value="TreeGrafter"/>
</dbReference>
<dbReference type="PANTHER" id="PTHR43798:SF31">
    <property type="entry name" value="AB HYDROLASE SUPERFAMILY PROTEIN YCLE"/>
    <property type="match status" value="1"/>
</dbReference>
<organism evidence="4 5">
    <name type="scientific">Allonocardiopsis opalescens</name>
    <dbReference type="NCBI Taxonomy" id="1144618"/>
    <lineage>
        <taxon>Bacteria</taxon>
        <taxon>Bacillati</taxon>
        <taxon>Actinomycetota</taxon>
        <taxon>Actinomycetes</taxon>
        <taxon>Streptosporangiales</taxon>
        <taxon>Allonocardiopsis</taxon>
    </lineage>
</organism>
<evidence type="ECO:0000313" key="4">
    <source>
        <dbReference type="EMBL" id="PRX97022.1"/>
    </source>
</evidence>
<dbReference type="Proteomes" id="UP000237846">
    <property type="component" value="Unassembled WGS sequence"/>
</dbReference>
<feature type="active site" description="Nucleophile" evidence="2">
    <location>
        <position position="93"/>
    </location>
</feature>
<dbReference type="GO" id="GO:0052689">
    <property type="term" value="F:carboxylic ester hydrolase activity"/>
    <property type="evidence" value="ECO:0007669"/>
    <property type="project" value="InterPro"/>
</dbReference>
<accession>A0A2T0PZP1</accession>
<dbReference type="Pfam" id="PF12146">
    <property type="entry name" value="Hydrolase_4"/>
    <property type="match status" value="1"/>
</dbReference>
<evidence type="ECO:0000256" key="1">
    <source>
        <dbReference type="ARBA" id="ARBA00022801"/>
    </source>
</evidence>
<protein>
    <submittedName>
        <fullName evidence="4">Carboxylesterase</fullName>
    </submittedName>
</protein>
<dbReference type="PANTHER" id="PTHR43798">
    <property type="entry name" value="MONOACYLGLYCEROL LIPASE"/>
    <property type="match status" value="1"/>
</dbReference>
<reference evidence="4 5" key="1">
    <citation type="submission" date="2018-03" db="EMBL/GenBank/DDBJ databases">
        <title>Genomic Encyclopedia of Archaeal and Bacterial Type Strains, Phase II (KMG-II): from individual species to whole genera.</title>
        <authorList>
            <person name="Goeker M."/>
        </authorList>
    </citation>
    <scope>NUCLEOTIDE SEQUENCE [LARGE SCALE GENOMIC DNA]</scope>
    <source>
        <strain evidence="4 5">DSM 45601</strain>
    </source>
</reference>
<dbReference type="InterPro" id="IPR050266">
    <property type="entry name" value="AB_hydrolase_sf"/>
</dbReference>
<name>A0A2T0PZP1_9ACTN</name>
<feature type="active site" description="Charge relay system" evidence="2">
    <location>
        <position position="224"/>
    </location>
</feature>
<evidence type="ECO:0000259" key="3">
    <source>
        <dbReference type="Pfam" id="PF12146"/>
    </source>
</evidence>
<evidence type="ECO:0000256" key="2">
    <source>
        <dbReference type="PIRSR" id="PIRSR017388-1"/>
    </source>
</evidence>
<dbReference type="AlphaFoldDB" id="A0A2T0PZP1"/>
<keyword evidence="1" id="KW-0378">Hydrolase</keyword>
<feature type="active site" description="Charge relay system" evidence="2">
    <location>
        <position position="194"/>
    </location>
</feature>
<sequence>MALLPGAEPFAHEGGPVGVLLCHGFTGTPQSLRPWAEHLAAAGLTVSLPLLPGHGTTWRDMAATGWRDWYGEAERALLALSSSCERVFVMGLSLGGCMALRLALRHGEGVRGVVLVNPSLAPDTKLFLLAPALKWLVPSLRGVTDDIKRDGVHEVGYDRVPVRAAATLPELWRLTRAGLPSLTRPVLAFHSAEDHVVGPASMAVLRAAVPPHLLTVRECPDSYHVATLDNDADDIFAASLDFVSAHARERTHE</sequence>
<gene>
    <name evidence="4" type="ORF">CLV72_10658</name>
</gene>
<dbReference type="EMBL" id="PVZC01000006">
    <property type="protein sequence ID" value="PRX97022.1"/>
    <property type="molecule type" value="Genomic_DNA"/>
</dbReference>
<evidence type="ECO:0000313" key="5">
    <source>
        <dbReference type="Proteomes" id="UP000237846"/>
    </source>
</evidence>
<dbReference type="SUPFAM" id="SSF53474">
    <property type="entry name" value="alpha/beta-Hydrolases"/>
    <property type="match status" value="1"/>
</dbReference>
<dbReference type="InterPro" id="IPR029058">
    <property type="entry name" value="AB_hydrolase_fold"/>
</dbReference>
<comment type="caution">
    <text evidence="4">The sequence shown here is derived from an EMBL/GenBank/DDBJ whole genome shotgun (WGS) entry which is preliminary data.</text>
</comment>
<dbReference type="InterPro" id="IPR022742">
    <property type="entry name" value="Hydrolase_4"/>
</dbReference>
<dbReference type="RefSeq" id="WP_106248656.1">
    <property type="nucleotide sequence ID" value="NZ_PVZC01000006.1"/>
</dbReference>
<proteinExistence type="predicted"/>
<dbReference type="InterPro" id="IPR012354">
    <property type="entry name" value="Esterase_lipase"/>
</dbReference>
<dbReference type="PIRSF" id="PIRSF017388">
    <property type="entry name" value="Esterase_lipase"/>
    <property type="match status" value="1"/>
</dbReference>
<feature type="domain" description="Serine aminopeptidase S33" evidence="3">
    <location>
        <begin position="19"/>
        <end position="229"/>
    </location>
</feature>
<dbReference type="OrthoDB" id="9786110at2"/>